<feature type="coiled-coil region" evidence="1">
    <location>
        <begin position="533"/>
        <end position="594"/>
    </location>
</feature>
<dbReference type="Pfam" id="PF04782">
    <property type="entry name" value="DUF632"/>
    <property type="match status" value="1"/>
</dbReference>
<feature type="region of interest" description="Disordered" evidence="2">
    <location>
        <begin position="71"/>
        <end position="147"/>
    </location>
</feature>
<dbReference type="PANTHER" id="PTHR21450">
    <property type="entry name" value="PROTEIN ALTERED PHOSPHATE STARVATION RESPONSE 1"/>
    <property type="match status" value="1"/>
</dbReference>
<comment type="caution">
    <text evidence="5">The sequence shown here is derived from an EMBL/GenBank/DDBJ whole genome shotgun (WGS) entry which is preliminary data.</text>
</comment>
<evidence type="ECO:0000313" key="6">
    <source>
        <dbReference type="Proteomes" id="UP000235145"/>
    </source>
</evidence>
<dbReference type="Pfam" id="PF04783">
    <property type="entry name" value="DUF630"/>
    <property type="match status" value="1"/>
</dbReference>
<feature type="compositionally biased region" description="Low complexity" evidence="2">
    <location>
        <begin position="94"/>
        <end position="111"/>
    </location>
</feature>
<keyword evidence="6" id="KW-1185">Reference proteome</keyword>
<evidence type="ECO:0000259" key="3">
    <source>
        <dbReference type="Pfam" id="PF04782"/>
    </source>
</evidence>
<feature type="region of interest" description="Disordered" evidence="2">
    <location>
        <begin position="253"/>
        <end position="335"/>
    </location>
</feature>
<gene>
    <name evidence="5" type="ORF">LSAT_V11C800438360</name>
</gene>
<keyword evidence="1" id="KW-0175">Coiled coil</keyword>
<feature type="compositionally biased region" description="Low complexity" evidence="2">
    <location>
        <begin position="225"/>
        <end position="241"/>
    </location>
</feature>
<dbReference type="InterPro" id="IPR006867">
    <property type="entry name" value="DUF632"/>
</dbReference>
<feature type="compositionally biased region" description="Basic and acidic residues" evidence="2">
    <location>
        <begin position="365"/>
        <end position="383"/>
    </location>
</feature>
<dbReference type="Proteomes" id="UP000235145">
    <property type="component" value="Unassembled WGS sequence"/>
</dbReference>
<evidence type="ECO:0000256" key="2">
    <source>
        <dbReference type="SAM" id="MobiDB-lite"/>
    </source>
</evidence>
<evidence type="ECO:0008006" key="7">
    <source>
        <dbReference type="Google" id="ProtNLM"/>
    </source>
</evidence>
<feature type="compositionally biased region" description="Pro residues" evidence="2">
    <location>
        <begin position="285"/>
        <end position="295"/>
    </location>
</feature>
<dbReference type="InterPro" id="IPR006868">
    <property type="entry name" value="DUF630"/>
</dbReference>
<dbReference type="AlphaFoldDB" id="A0A9R1UW99"/>
<name>A0A9R1UW99_LACSA</name>
<feature type="compositionally biased region" description="Acidic residues" evidence="2">
    <location>
        <begin position="118"/>
        <end position="127"/>
    </location>
</feature>
<feature type="domain" description="DUF630" evidence="4">
    <location>
        <begin position="1"/>
        <end position="57"/>
    </location>
</feature>
<organism evidence="5 6">
    <name type="scientific">Lactuca sativa</name>
    <name type="common">Garden lettuce</name>
    <dbReference type="NCBI Taxonomy" id="4236"/>
    <lineage>
        <taxon>Eukaryota</taxon>
        <taxon>Viridiplantae</taxon>
        <taxon>Streptophyta</taxon>
        <taxon>Embryophyta</taxon>
        <taxon>Tracheophyta</taxon>
        <taxon>Spermatophyta</taxon>
        <taxon>Magnoliopsida</taxon>
        <taxon>eudicotyledons</taxon>
        <taxon>Gunneridae</taxon>
        <taxon>Pentapetalae</taxon>
        <taxon>asterids</taxon>
        <taxon>campanulids</taxon>
        <taxon>Asterales</taxon>
        <taxon>Asteraceae</taxon>
        <taxon>Cichorioideae</taxon>
        <taxon>Cichorieae</taxon>
        <taxon>Lactucinae</taxon>
        <taxon>Lactuca</taxon>
    </lineage>
</organism>
<feature type="region of interest" description="Disordered" evidence="2">
    <location>
        <begin position="348"/>
        <end position="383"/>
    </location>
</feature>
<feature type="region of interest" description="Disordered" evidence="2">
    <location>
        <begin position="220"/>
        <end position="241"/>
    </location>
</feature>
<dbReference type="EMBL" id="NBSK02000008">
    <property type="protein sequence ID" value="KAJ0194028.1"/>
    <property type="molecule type" value="Genomic_DNA"/>
</dbReference>
<dbReference type="OrthoDB" id="658187at2759"/>
<feature type="domain" description="DUF632" evidence="3">
    <location>
        <begin position="438"/>
        <end position="738"/>
    </location>
</feature>
<feature type="compositionally biased region" description="Gly residues" evidence="2">
    <location>
        <begin position="354"/>
        <end position="364"/>
    </location>
</feature>
<evidence type="ECO:0000256" key="1">
    <source>
        <dbReference type="SAM" id="Coils"/>
    </source>
</evidence>
<evidence type="ECO:0000259" key="4">
    <source>
        <dbReference type="Pfam" id="PF04783"/>
    </source>
</evidence>
<reference evidence="5 6" key="1">
    <citation type="journal article" date="2017" name="Nat. Commun.">
        <title>Genome assembly with in vitro proximity ligation data and whole-genome triplication in lettuce.</title>
        <authorList>
            <person name="Reyes-Chin-Wo S."/>
            <person name="Wang Z."/>
            <person name="Yang X."/>
            <person name="Kozik A."/>
            <person name="Arikit S."/>
            <person name="Song C."/>
            <person name="Xia L."/>
            <person name="Froenicke L."/>
            <person name="Lavelle D.O."/>
            <person name="Truco M.J."/>
            <person name="Xia R."/>
            <person name="Zhu S."/>
            <person name="Xu C."/>
            <person name="Xu H."/>
            <person name="Xu X."/>
            <person name="Cox K."/>
            <person name="Korf I."/>
            <person name="Meyers B.C."/>
            <person name="Michelmore R.W."/>
        </authorList>
    </citation>
    <scope>NUCLEOTIDE SEQUENCE [LARGE SCALE GENOMIC DNA]</scope>
    <source>
        <strain evidence="6">cv. Salinas</strain>
        <tissue evidence="5">Seedlings</tissue>
    </source>
</reference>
<evidence type="ECO:0000313" key="5">
    <source>
        <dbReference type="EMBL" id="KAJ0194028.1"/>
    </source>
</evidence>
<protein>
    <recommendedName>
        <fullName evidence="7">DUF632 domain-containing protein</fullName>
    </recommendedName>
</protein>
<feature type="compositionally biased region" description="Basic and acidic residues" evidence="2">
    <location>
        <begin position="318"/>
        <end position="327"/>
    </location>
</feature>
<sequence>MGCVGSKPDDSPAVALCRKRCQFLDEAIHQRYALAEAHLAYFHSLKSVGDSLHHFFDLQYTAAGGGDGLSSPVLNLPDQRKGDSSGLPAPPVTSAPVVAQRHSHSNSGSSHLHFHTDSDEDSGDEDESLHLHSENGGSPPLHQPRYGNLSYIDQHESLEGSYLPTAYSYSTPGYPPAGYPPAGFPPAGYSSGGYTMNYMKKQPTPSVLYQQRPMSSEPIRYGEASTSSYSSNSYNNQNPSTYAYNNDYSNYGEFFGSSSQQQQPYAGISPPPPVLQAEASSSNSKPPPPPPPPPSTAWDFLNPFETFEGFYPPYTPSRDSKEVRDEEGIPDLEDEDLYQQEVVKEVHGNQKFVDGGGGGGGGGVDGHKDGGDSGSGDGKKAAVVEEKSEERAAADLHYRSVPKVVAKQDDPVEYEVHVVDKEVVDNQKKPLVFQNDSEIVKELQTQFDRASDSGNELSKILEVGKVPHNRKHVAYQVPSKMLNVFTPSLALTQADPATLDTDVDLLTKSKNLSSTLHKLYLWEKKLFDEVKIEEKMRLLHEEKKRRLARLDEKGAEPHKIDATRIFVRSLSTKIRIAIQVVDKISDKINNLRDEELWPQLNDFIEGLTRMWRSIHECHHTQCQAITAAKRIDAITSQKHVTDANLEATLQLEHDLLNWAIRFSCWFGAQKGFVRSLNEWLLKCLMYEPEETVDGPVPYSPGRLGAPAIFIICNQWAQAMNRISDKEVVDSMREFAGSVLRLWERDKVEMRERDKSMERNAKSFEKEDQKIHKRLQVLDKMIVDASGGDNDNNGLSLGHPVYQSETSKNGSLQTSLQRVFESMERFTLTSLKAYEELLQRIQEDKLAQ</sequence>
<dbReference type="PANTHER" id="PTHR21450:SF41">
    <property type="entry name" value="RNA POLYMERASE SUBUNIT BETA, PUTATIVE (DUF630 AND DUF632)-RELATED"/>
    <property type="match status" value="1"/>
</dbReference>
<proteinExistence type="predicted"/>
<accession>A0A9R1UW99</accession>